<evidence type="ECO:0000256" key="1">
    <source>
        <dbReference type="ARBA" id="ARBA00006738"/>
    </source>
</evidence>
<evidence type="ECO:0000256" key="2">
    <source>
        <dbReference type="HAMAP-Rule" id="MF_00048"/>
    </source>
</evidence>
<dbReference type="HAMAP" id="MF_00048">
    <property type="entry name" value="UPF0102"/>
    <property type="match status" value="1"/>
</dbReference>
<dbReference type="RefSeq" id="WP_078573639.1">
    <property type="nucleotide sequence ID" value="NZ_MPZS01000001.1"/>
</dbReference>
<dbReference type="Pfam" id="PF02021">
    <property type="entry name" value="UPF0102"/>
    <property type="match status" value="1"/>
</dbReference>
<dbReference type="PANTHER" id="PTHR34039">
    <property type="entry name" value="UPF0102 PROTEIN YRAN"/>
    <property type="match status" value="1"/>
</dbReference>
<gene>
    <name evidence="3" type="ORF">BMG00_05865</name>
</gene>
<evidence type="ECO:0000313" key="4">
    <source>
        <dbReference type="Proteomes" id="UP000242224"/>
    </source>
</evidence>
<comment type="similarity">
    <text evidence="1 2">Belongs to the UPF0102 family.</text>
</comment>
<dbReference type="PANTHER" id="PTHR34039:SF1">
    <property type="entry name" value="UPF0102 PROTEIN YRAN"/>
    <property type="match status" value="1"/>
</dbReference>
<dbReference type="InterPro" id="IPR011856">
    <property type="entry name" value="tRNA_endonuc-like_dom_sf"/>
</dbReference>
<reference evidence="3 4" key="1">
    <citation type="submission" date="2016-11" db="EMBL/GenBank/DDBJ databases">
        <title>A multilocus sequence analysis scheme for characterization of bacteria in the genus Thioclava.</title>
        <authorList>
            <person name="Liu Y."/>
            <person name="Shao Z."/>
        </authorList>
    </citation>
    <scope>NUCLEOTIDE SEQUENCE [LARGE SCALE GENOMIC DNA]</scope>
    <source>
        <strain evidence="3 4">11.10-0-13</strain>
    </source>
</reference>
<dbReference type="Proteomes" id="UP000242224">
    <property type="component" value="Unassembled WGS sequence"/>
</dbReference>
<proteinExistence type="inferred from homology"/>
<dbReference type="Gene3D" id="3.40.1350.10">
    <property type="match status" value="1"/>
</dbReference>
<comment type="caution">
    <text evidence="3">The sequence shown here is derived from an EMBL/GenBank/DDBJ whole genome shotgun (WGS) entry which is preliminary data.</text>
</comment>
<evidence type="ECO:0000313" key="3">
    <source>
        <dbReference type="EMBL" id="OOY13314.1"/>
    </source>
</evidence>
<protein>
    <recommendedName>
        <fullName evidence="2">UPF0102 protein BMG00_05865</fullName>
    </recommendedName>
</protein>
<dbReference type="InterPro" id="IPR003509">
    <property type="entry name" value="UPF0102_YraN-like"/>
</dbReference>
<dbReference type="InterPro" id="IPR011335">
    <property type="entry name" value="Restrct_endonuc-II-like"/>
</dbReference>
<name>A0ABX3MP43_9RHOB</name>
<dbReference type="EMBL" id="MPZS01000001">
    <property type="protein sequence ID" value="OOY13314.1"/>
    <property type="molecule type" value="Genomic_DNA"/>
</dbReference>
<dbReference type="SUPFAM" id="SSF52980">
    <property type="entry name" value="Restriction endonuclease-like"/>
    <property type="match status" value="1"/>
</dbReference>
<accession>A0ABX3MP43</accession>
<organism evidence="3 4">
    <name type="scientific">Thioclava marina</name>
    <dbReference type="NCBI Taxonomy" id="1915077"/>
    <lineage>
        <taxon>Bacteria</taxon>
        <taxon>Pseudomonadati</taxon>
        <taxon>Pseudomonadota</taxon>
        <taxon>Alphaproteobacteria</taxon>
        <taxon>Rhodobacterales</taxon>
        <taxon>Paracoccaceae</taxon>
        <taxon>Thioclava</taxon>
    </lineage>
</organism>
<sequence>MSGALSYYSGLAAEEQVARLYERDGREVAAHRWRGRFGGEIDLIARDGDMLIFIEVKKSRSHARAAERLSPRQMRRICISVEEYLMRHPVPANTNRKVRFDLALVDEVGKIRVLENAYLGM</sequence>
<keyword evidence="4" id="KW-1185">Reference proteome</keyword>